<gene>
    <name evidence="3" type="ORF">Pa4123_33050</name>
</gene>
<dbReference type="RefSeq" id="WP_281896481.1">
    <property type="nucleotide sequence ID" value="NZ_BSDI01000013.1"/>
</dbReference>
<evidence type="ECO:0000256" key="1">
    <source>
        <dbReference type="SAM" id="MobiDB-lite"/>
    </source>
</evidence>
<accession>A0ABQ5QUU3</accession>
<reference evidence="3" key="1">
    <citation type="submission" date="2022-12" db="EMBL/GenBank/DDBJ databases">
        <title>New Phytohabitans aurantiacus sp. RD004123 nov., an actinomycete isolated from soil.</title>
        <authorList>
            <person name="Triningsih D.W."/>
            <person name="Harunari E."/>
            <person name="Igarashi Y."/>
        </authorList>
    </citation>
    <scope>NUCLEOTIDE SEQUENCE</scope>
    <source>
        <strain evidence="3">RD004123</strain>
    </source>
</reference>
<feature type="compositionally biased region" description="Low complexity" evidence="1">
    <location>
        <begin position="41"/>
        <end position="66"/>
    </location>
</feature>
<evidence type="ECO:0000313" key="3">
    <source>
        <dbReference type="EMBL" id="GLH98030.1"/>
    </source>
</evidence>
<name>A0ABQ5QUU3_9ACTN</name>
<feature type="chain" id="PRO_5045323026" evidence="2">
    <location>
        <begin position="42"/>
        <end position="312"/>
    </location>
</feature>
<evidence type="ECO:0000256" key="2">
    <source>
        <dbReference type="SAM" id="SignalP"/>
    </source>
</evidence>
<dbReference type="InterPro" id="IPR006311">
    <property type="entry name" value="TAT_signal"/>
</dbReference>
<comment type="caution">
    <text evidence="3">The sequence shown here is derived from an EMBL/GenBank/DDBJ whole genome shotgun (WGS) entry which is preliminary data.</text>
</comment>
<dbReference type="Proteomes" id="UP001144280">
    <property type="component" value="Unassembled WGS sequence"/>
</dbReference>
<proteinExistence type="predicted"/>
<dbReference type="EMBL" id="BSDI01000013">
    <property type="protein sequence ID" value="GLH98030.1"/>
    <property type="molecule type" value="Genomic_DNA"/>
</dbReference>
<keyword evidence="4" id="KW-1185">Reference proteome</keyword>
<keyword evidence="2" id="KW-0732">Signal</keyword>
<feature type="signal peptide" evidence="2">
    <location>
        <begin position="1"/>
        <end position="41"/>
    </location>
</feature>
<feature type="compositionally biased region" description="Polar residues" evidence="1">
    <location>
        <begin position="67"/>
        <end position="79"/>
    </location>
</feature>
<dbReference type="PROSITE" id="PS51318">
    <property type="entry name" value="TAT"/>
    <property type="match status" value="1"/>
</dbReference>
<sequence length="312" mass="31712">MAESEKSTVDRRRLLRRAGTVAAGVAGAGVAGAVAATPAQAAPGDPVVQGATNNAGTASTTVTSNSPTAPTLILSNPNETGPEGGVAVGPAVQLVPHGNWLNDEAPAGSIAADELGLPWVSVQYPTFTFSHAVHTTFNSNTIVPINPTRVVDTRNLAGRARILNAAGNLDSAGRLIAGRSVSVDLSDIAFFPTAVLLTATVTGQGAAGFLTVWPYNTARPTVSNVNYSPGQNLSNFVFSGSGWDDTAVASGLSVFSSQTTHFLLDVVAFVVGDGSVNPEFTVTGATASSQSAVSSAAAARAQLVKKTKPSWR</sequence>
<evidence type="ECO:0000313" key="4">
    <source>
        <dbReference type="Proteomes" id="UP001144280"/>
    </source>
</evidence>
<protein>
    <submittedName>
        <fullName evidence="3">Uncharacterized protein</fullName>
    </submittedName>
</protein>
<organism evidence="3 4">
    <name type="scientific">Phytohabitans aurantiacus</name>
    <dbReference type="NCBI Taxonomy" id="3016789"/>
    <lineage>
        <taxon>Bacteria</taxon>
        <taxon>Bacillati</taxon>
        <taxon>Actinomycetota</taxon>
        <taxon>Actinomycetes</taxon>
        <taxon>Micromonosporales</taxon>
        <taxon>Micromonosporaceae</taxon>
    </lineage>
</organism>
<feature type="region of interest" description="Disordered" evidence="1">
    <location>
        <begin position="41"/>
        <end position="88"/>
    </location>
</feature>